<reference evidence="1" key="1">
    <citation type="journal article" date="2020" name="New Phytol.">
        <title>Comparative genomics reveals dynamic genome evolution in host specialist ectomycorrhizal fungi.</title>
        <authorList>
            <person name="Lofgren L.A."/>
            <person name="Nguyen N.H."/>
            <person name="Vilgalys R."/>
            <person name="Ruytinx J."/>
            <person name="Liao H.L."/>
            <person name="Branco S."/>
            <person name="Kuo A."/>
            <person name="LaButti K."/>
            <person name="Lipzen A."/>
            <person name="Andreopoulos W."/>
            <person name="Pangilinan J."/>
            <person name="Riley R."/>
            <person name="Hundley H."/>
            <person name="Na H."/>
            <person name="Barry K."/>
            <person name="Grigoriev I.V."/>
            <person name="Stajich J.E."/>
            <person name="Kennedy P.G."/>
        </authorList>
    </citation>
    <scope>NUCLEOTIDE SEQUENCE</scope>
    <source>
        <strain evidence="1">MN1</strain>
    </source>
</reference>
<dbReference type="Proteomes" id="UP000807769">
    <property type="component" value="Unassembled WGS sequence"/>
</dbReference>
<comment type="caution">
    <text evidence="1">The sequence shown here is derived from an EMBL/GenBank/DDBJ whole genome shotgun (WGS) entry which is preliminary data.</text>
</comment>
<dbReference type="GeneID" id="64625746"/>
<evidence type="ECO:0000313" key="2">
    <source>
        <dbReference type="Proteomes" id="UP000807769"/>
    </source>
</evidence>
<protein>
    <submittedName>
        <fullName evidence="1">Uncharacterized protein</fullName>
    </submittedName>
</protein>
<dbReference type="EMBL" id="JABBWG010000049">
    <property type="protein sequence ID" value="KAG1805967.1"/>
    <property type="molecule type" value="Genomic_DNA"/>
</dbReference>
<proteinExistence type="predicted"/>
<accession>A0A9P7J713</accession>
<evidence type="ECO:0000313" key="1">
    <source>
        <dbReference type="EMBL" id="KAG1805967.1"/>
    </source>
</evidence>
<dbReference type="OrthoDB" id="4743193at2759"/>
<organism evidence="1 2">
    <name type="scientific">Suillus subaureus</name>
    <dbReference type="NCBI Taxonomy" id="48587"/>
    <lineage>
        <taxon>Eukaryota</taxon>
        <taxon>Fungi</taxon>
        <taxon>Dikarya</taxon>
        <taxon>Basidiomycota</taxon>
        <taxon>Agaricomycotina</taxon>
        <taxon>Agaricomycetes</taxon>
        <taxon>Agaricomycetidae</taxon>
        <taxon>Boletales</taxon>
        <taxon>Suillineae</taxon>
        <taxon>Suillaceae</taxon>
        <taxon>Suillus</taxon>
    </lineage>
</organism>
<name>A0A9P7J713_9AGAM</name>
<dbReference type="AlphaFoldDB" id="A0A9P7J713"/>
<dbReference type="RefSeq" id="XP_041187543.1">
    <property type="nucleotide sequence ID" value="XM_041331729.1"/>
</dbReference>
<gene>
    <name evidence="1" type="ORF">BJ212DRAFT_1283110</name>
</gene>
<sequence length="254" mass="28487">MSSSAPIDEVLNTLQLVGISRSNFLLKLLANKEYINHIAVKDILQNKQLILDALLKSAEDSLSTELKWVTDLIKDVSARKMVVLSAKESGYHFDVVHTVLEQLEDFSIEELAKDMEKLAPVTWDFLDTALSMRTAQKIGAGKDHDEHQLEAGMDSDEEAYWEELGEGDLEGIISGLINDAESSVENQWKAKALLVCIQPLISKTLKLMLNLQRKVTVMSIIMRSTNQRSNTLQSLMGMFLQSTHSLQKVIETLE</sequence>
<keyword evidence="2" id="KW-1185">Reference proteome</keyword>